<name>A0A0C6PB90_BORBO</name>
<dbReference type="PIRSF" id="PIRSF018266">
    <property type="entry name" value="FecR"/>
    <property type="match status" value="1"/>
</dbReference>
<dbReference type="GeneID" id="56476757"/>
<dbReference type="OrthoDB" id="1100567at2"/>
<keyword evidence="2" id="KW-1133">Transmembrane helix</keyword>
<proteinExistence type="predicted"/>
<dbReference type="Pfam" id="PF16220">
    <property type="entry name" value="DUF4880"/>
    <property type="match status" value="1"/>
</dbReference>
<protein>
    <submittedName>
        <fullName evidence="5">Inner membrane sensor protein</fullName>
    </submittedName>
</protein>
<dbReference type="HOGENOM" id="CLU_050192_0_1_4"/>
<evidence type="ECO:0000313" key="5">
    <source>
        <dbReference type="EMBL" id="CCJ55593.1"/>
    </source>
</evidence>
<keyword evidence="2" id="KW-0472">Membrane</keyword>
<reference evidence="5 6" key="1">
    <citation type="journal article" date="2012" name="BMC Genomics">
        <title>Comparative genomics of the classical Bordetella subspecies: the evolution and exchange of virulence-associated diversity amongst closely related pathogens.</title>
        <authorList>
            <person name="Park J."/>
            <person name="Zhang Y."/>
            <person name="Buboltz A.M."/>
            <person name="Zhang X."/>
            <person name="Schuster S.C."/>
            <person name="Ahuja U."/>
            <person name="Liu M."/>
            <person name="Miller J.F."/>
            <person name="Sebaihia M."/>
            <person name="Bentley S.D."/>
            <person name="Parkhill J."/>
            <person name="Harvill E.T."/>
        </authorList>
    </citation>
    <scope>NUCLEOTIDE SEQUENCE [LARGE SCALE GENOMIC DNA]</scope>
    <source>
        <strain evidence="5 6">253</strain>
    </source>
</reference>
<evidence type="ECO:0000256" key="1">
    <source>
        <dbReference type="SAM" id="MobiDB-lite"/>
    </source>
</evidence>
<feature type="transmembrane region" description="Helical" evidence="2">
    <location>
        <begin position="100"/>
        <end position="121"/>
    </location>
</feature>
<feature type="region of interest" description="Disordered" evidence="1">
    <location>
        <begin position="1"/>
        <end position="27"/>
    </location>
</feature>
<dbReference type="KEGG" id="bbh:BN112_3679"/>
<dbReference type="EMBL" id="HE965806">
    <property type="protein sequence ID" value="CCJ55593.1"/>
    <property type="molecule type" value="Genomic_DNA"/>
</dbReference>
<dbReference type="PANTHER" id="PTHR30273">
    <property type="entry name" value="PERIPLASMIC SIGNAL SENSOR AND SIGMA FACTOR ACTIVATOR FECR-RELATED"/>
    <property type="match status" value="1"/>
</dbReference>
<evidence type="ECO:0000313" key="6">
    <source>
        <dbReference type="Proteomes" id="UP000007564"/>
    </source>
</evidence>
<organism evidence="5 6">
    <name type="scientific">Bordetella bronchiseptica 253</name>
    <dbReference type="NCBI Taxonomy" id="568707"/>
    <lineage>
        <taxon>Bacteria</taxon>
        <taxon>Pseudomonadati</taxon>
        <taxon>Pseudomonadota</taxon>
        <taxon>Betaproteobacteria</taxon>
        <taxon>Burkholderiales</taxon>
        <taxon>Alcaligenaceae</taxon>
        <taxon>Bordetella</taxon>
    </lineage>
</organism>
<dbReference type="GO" id="GO:0016989">
    <property type="term" value="F:sigma factor antagonist activity"/>
    <property type="evidence" value="ECO:0007669"/>
    <property type="project" value="TreeGrafter"/>
</dbReference>
<dbReference type="Proteomes" id="UP000007564">
    <property type="component" value="Chromosome"/>
</dbReference>
<dbReference type="Pfam" id="PF04773">
    <property type="entry name" value="FecR"/>
    <property type="match status" value="1"/>
</dbReference>
<evidence type="ECO:0000259" key="3">
    <source>
        <dbReference type="Pfam" id="PF04773"/>
    </source>
</evidence>
<dbReference type="AlphaFoldDB" id="A0A0C6PB90"/>
<sequence length="344" mass="38221">MHCRRQISRPFDVRTGPPSPPEPRDPAIDDEAMRWYLALRETGADDPDRAPLQARFRNWLEQDPRHRPAYDACARDWARLAPLQTHYLATRPGTRRHRGAWRAACALALVLVVTTIGGLAWQAHTYADFSLLGARQFDTPLEQTAALRMRDGTRVDMDVGTTLTVAYDDARREVVLESGAAFFDVARDSQRPFLIRTPAGEVHVLGTAFEVQRLADGLLVNVARGHVRIAAPESPAGVELLTGQSVRLRQSRFDAVRPIGVNQVAAWRHNRLVFDNRTLGEVAQAITRRGDWTVHVDPAAARLPITLAVQLNDVANSLQALPEILAVDVVRTGRTLTISARSRP</sequence>
<dbReference type="InterPro" id="IPR012373">
    <property type="entry name" value="Ferrdict_sens_TM"/>
</dbReference>
<dbReference type="InterPro" id="IPR006860">
    <property type="entry name" value="FecR"/>
</dbReference>
<gene>
    <name evidence="5" type="primary">bupR</name>
    <name evidence="5" type="ORF">BN112_3679</name>
</gene>
<dbReference type="Gene3D" id="2.60.120.1440">
    <property type="match status" value="1"/>
</dbReference>
<dbReference type="RefSeq" id="WP_003815596.1">
    <property type="nucleotide sequence ID" value="NC_019382.1"/>
</dbReference>
<dbReference type="PANTHER" id="PTHR30273:SF2">
    <property type="entry name" value="PROTEIN FECR"/>
    <property type="match status" value="1"/>
</dbReference>
<evidence type="ECO:0000259" key="4">
    <source>
        <dbReference type="Pfam" id="PF16220"/>
    </source>
</evidence>
<keyword evidence="2" id="KW-0812">Transmembrane</keyword>
<feature type="domain" description="FecR protein" evidence="3">
    <location>
        <begin position="139"/>
        <end position="228"/>
    </location>
</feature>
<accession>A0A0C6PB90</accession>
<evidence type="ECO:0000256" key="2">
    <source>
        <dbReference type="SAM" id="Phobius"/>
    </source>
</evidence>
<dbReference type="InterPro" id="IPR032623">
    <property type="entry name" value="FecR_N"/>
</dbReference>
<feature type="domain" description="FecR N-terminal" evidence="4">
    <location>
        <begin position="30"/>
        <end position="74"/>
    </location>
</feature>